<dbReference type="Pfam" id="PF00239">
    <property type="entry name" value="Resolvase"/>
    <property type="match status" value="1"/>
</dbReference>
<dbReference type="PROSITE" id="PS00397">
    <property type="entry name" value="RECOMBINASES_1"/>
    <property type="match status" value="1"/>
</dbReference>
<evidence type="ECO:0000256" key="4">
    <source>
        <dbReference type="PIRSR" id="PIRSR606118-50"/>
    </source>
</evidence>
<dbReference type="SMART" id="SM00857">
    <property type="entry name" value="Resolvase"/>
    <property type="match status" value="1"/>
</dbReference>
<evidence type="ECO:0000256" key="3">
    <source>
        <dbReference type="ARBA" id="ARBA00023172"/>
    </source>
</evidence>
<evidence type="ECO:0000256" key="1">
    <source>
        <dbReference type="ARBA" id="ARBA00022908"/>
    </source>
</evidence>
<dbReference type="PANTHER" id="PTHR30461">
    <property type="entry name" value="DNA-INVERTASE FROM LAMBDOID PROPHAGE"/>
    <property type="match status" value="1"/>
</dbReference>
<dbReference type="EMBL" id="JASJOS010000001">
    <property type="protein sequence ID" value="MDJ1478855.1"/>
    <property type="molecule type" value="Genomic_DNA"/>
</dbReference>
<protein>
    <submittedName>
        <fullName evidence="7">Recombinase family protein</fullName>
    </submittedName>
</protein>
<dbReference type="RefSeq" id="WP_313974575.1">
    <property type="nucleotide sequence ID" value="NZ_JASJOS010000001.1"/>
</dbReference>
<evidence type="ECO:0000259" key="6">
    <source>
        <dbReference type="PROSITE" id="PS51736"/>
    </source>
</evidence>
<sequence>MRFGYVRVSTFDQNLDLQIDELVAQRYLKRKSQGRASKDRHWKKYLTNYVPVTLVVWKLDRLGRSLKDLIELVSILEGKKIGFVSLNDSIDTTTPQGRLIFTLFAALAEFERDVICQRTRAGLAAARARGRKGDRPKGLSKEAQNKAHVAKTLWEQKNKTAEEIATILGISQATFFRYINSHHNA</sequence>
<comment type="caution">
    <text evidence="7">The sequence shown here is derived from an EMBL/GenBank/DDBJ whole genome shotgun (WGS) entry which is preliminary data.</text>
</comment>
<dbReference type="InterPro" id="IPR050639">
    <property type="entry name" value="SSR_resolvase"/>
</dbReference>
<dbReference type="AlphaFoldDB" id="A0AAE3QKQ3"/>
<evidence type="ECO:0000313" key="7">
    <source>
        <dbReference type="EMBL" id="MDJ1478855.1"/>
    </source>
</evidence>
<gene>
    <name evidence="7" type="ORF">QNI16_00080</name>
</gene>
<dbReference type="Proteomes" id="UP001241110">
    <property type="component" value="Unassembled WGS sequence"/>
</dbReference>
<feature type="active site" description="O-(5'-phospho-DNA)-serine intermediate" evidence="4 5">
    <location>
        <position position="9"/>
    </location>
</feature>
<dbReference type="Gene3D" id="3.40.50.1390">
    <property type="entry name" value="Resolvase, N-terminal catalytic domain"/>
    <property type="match status" value="1"/>
</dbReference>
<name>A0AAE3QKQ3_9BACT</name>
<dbReference type="InterPro" id="IPR006118">
    <property type="entry name" value="Recombinase_CS"/>
</dbReference>
<feature type="domain" description="Resolvase/invertase-type recombinase catalytic" evidence="6">
    <location>
        <begin position="1"/>
        <end position="130"/>
    </location>
</feature>
<keyword evidence="1" id="KW-0229">DNA integration</keyword>
<dbReference type="InterPro" id="IPR036162">
    <property type="entry name" value="Resolvase-like_N_sf"/>
</dbReference>
<proteinExistence type="predicted"/>
<evidence type="ECO:0000256" key="5">
    <source>
        <dbReference type="PROSITE-ProRule" id="PRU10137"/>
    </source>
</evidence>
<dbReference type="PROSITE" id="PS51736">
    <property type="entry name" value="RECOMBINASES_3"/>
    <property type="match status" value="1"/>
</dbReference>
<accession>A0AAE3QKQ3</accession>
<keyword evidence="2" id="KW-0238">DNA-binding</keyword>
<organism evidence="7 8">
    <name type="scientific">Xanthocytophaga flava</name>
    <dbReference type="NCBI Taxonomy" id="3048013"/>
    <lineage>
        <taxon>Bacteria</taxon>
        <taxon>Pseudomonadati</taxon>
        <taxon>Bacteroidota</taxon>
        <taxon>Cytophagia</taxon>
        <taxon>Cytophagales</taxon>
        <taxon>Rhodocytophagaceae</taxon>
        <taxon>Xanthocytophaga</taxon>
    </lineage>
</organism>
<evidence type="ECO:0000313" key="8">
    <source>
        <dbReference type="Proteomes" id="UP001241110"/>
    </source>
</evidence>
<dbReference type="GO" id="GO:0000150">
    <property type="term" value="F:DNA strand exchange activity"/>
    <property type="evidence" value="ECO:0007669"/>
    <property type="project" value="InterPro"/>
</dbReference>
<dbReference type="GO" id="GO:0003677">
    <property type="term" value="F:DNA binding"/>
    <property type="evidence" value="ECO:0007669"/>
    <property type="project" value="UniProtKB-KW"/>
</dbReference>
<dbReference type="GO" id="GO:0015074">
    <property type="term" value="P:DNA integration"/>
    <property type="evidence" value="ECO:0007669"/>
    <property type="project" value="UniProtKB-KW"/>
</dbReference>
<dbReference type="InterPro" id="IPR006119">
    <property type="entry name" value="Resolv_N"/>
</dbReference>
<dbReference type="PANTHER" id="PTHR30461:SF2">
    <property type="entry name" value="SERINE RECOMBINASE PINE-RELATED"/>
    <property type="match status" value="1"/>
</dbReference>
<dbReference type="SUPFAM" id="SSF53041">
    <property type="entry name" value="Resolvase-like"/>
    <property type="match status" value="1"/>
</dbReference>
<dbReference type="CDD" id="cd03768">
    <property type="entry name" value="SR_ResInv"/>
    <property type="match status" value="1"/>
</dbReference>
<reference evidence="7" key="1">
    <citation type="submission" date="2023-05" db="EMBL/GenBank/DDBJ databases">
        <authorList>
            <person name="Zhang X."/>
        </authorList>
    </citation>
    <scope>NUCLEOTIDE SEQUENCE</scope>
    <source>
        <strain evidence="7">YF14B1</strain>
    </source>
</reference>
<keyword evidence="3" id="KW-0233">DNA recombination</keyword>
<evidence type="ECO:0000256" key="2">
    <source>
        <dbReference type="ARBA" id="ARBA00023125"/>
    </source>
</evidence>